<sequence>MKNFMPSLLISTTLLFAMNVAPCWADEEDGDAYNSAVGIESTSEDAVGYANSGDYEGAATSAGAGFDTTADPIPPVDLSGCDPHCAVDPADLKQYDPPQPSLKPSYVPPLWPSE</sequence>
<accession>A0A1Y1QF62</accession>
<keyword evidence="2" id="KW-0732">Signal</keyword>
<feature type="signal peptide" evidence="2">
    <location>
        <begin position="1"/>
        <end position="25"/>
    </location>
</feature>
<dbReference type="EMBL" id="MTEJ01000354">
    <property type="protein sequence ID" value="OQX04165.1"/>
    <property type="molecule type" value="Genomic_DNA"/>
</dbReference>
<reference evidence="3 4" key="1">
    <citation type="submission" date="2017-01" db="EMBL/GenBank/DDBJ databases">
        <title>Novel large sulfur bacteria in the metagenomes of groundwater-fed chemosynthetic microbial mats in the Lake Huron basin.</title>
        <authorList>
            <person name="Sharrar A.M."/>
            <person name="Flood B.E."/>
            <person name="Bailey J.V."/>
            <person name="Jones D.S."/>
            <person name="Biddanda B."/>
            <person name="Ruberg S.A."/>
            <person name="Marcus D.N."/>
            <person name="Dick G.J."/>
        </authorList>
    </citation>
    <scope>NUCLEOTIDE SEQUENCE [LARGE SCALE GENOMIC DNA]</scope>
    <source>
        <strain evidence="3">A8</strain>
    </source>
</reference>
<feature type="chain" id="PRO_5011965540" description="Secreted protein" evidence="2">
    <location>
        <begin position="26"/>
        <end position="114"/>
    </location>
</feature>
<organism evidence="3 4">
    <name type="scientific">Thiothrix lacustris</name>
    <dbReference type="NCBI Taxonomy" id="525917"/>
    <lineage>
        <taxon>Bacteria</taxon>
        <taxon>Pseudomonadati</taxon>
        <taxon>Pseudomonadota</taxon>
        <taxon>Gammaproteobacteria</taxon>
        <taxon>Thiotrichales</taxon>
        <taxon>Thiotrichaceae</taxon>
        <taxon>Thiothrix</taxon>
    </lineage>
</organism>
<dbReference type="AlphaFoldDB" id="A0A1Y1QF62"/>
<name>A0A1Y1QF62_9GAMM</name>
<evidence type="ECO:0000313" key="4">
    <source>
        <dbReference type="Proteomes" id="UP000192491"/>
    </source>
</evidence>
<feature type="compositionally biased region" description="Pro residues" evidence="1">
    <location>
        <begin position="97"/>
        <end position="114"/>
    </location>
</feature>
<evidence type="ECO:0000313" key="3">
    <source>
        <dbReference type="EMBL" id="OQX04165.1"/>
    </source>
</evidence>
<gene>
    <name evidence="3" type="ORF">BWK73_37125</name>
</gene>
<evidence type="ECO:0008006" key="5">
    <source>
        <dbReference type="Google" id="ProtNLM"/>
    </source>
</evidence>
<dbReference type="Proteomes" id="UP000192491">
    <property type="component" value="Unassembled WGS sequence"/>
</dbReference>
<protein>
    <recommendedName>
        <fullName evidence="5">Secreted protein</fullName>
    </recommendedName>
</protein>
<evidence type="ECO:0000256" key="1">
    <source>
        <dbReference type="SAM" id="MobiDB-lite"/>
    </source>
</evidence>
<proteinExistence type="predicted"/>
<comment type="caution">
    <text evidence="3">The sequence shown here is derived from an EMBL/GenBank/DDBJ whole genome shotgun (WGS) entry which is preliminary data.</text>
</comment>
<evidence type="ECO:0000256" key="2">
    <source>
        <dbReference type="SAM" id="SignalP"/>
    </source>
</evidence>
<feature type="region of interest" description="Disordered" evidence="1">
    <location>
        <begin position="61"/>
        <end position="114"/>
    </location>
</feature>